<dbReference type="Proteomes" id="UP000234681">
    <property type="component" value="Chromosome 15"/>
</dbReference>
<organism evidence="1 2">
    <name type="scientific">Rattus norvegicus</name>
    <name type="common">Rat</name>
    <dbReference type="NCBI Taxonomy" id="10116"/>
    <lineage>
        <taxon>Eukaryota</taxon>
        <taxon>Metazoa</taxon>
        <taxon>Chordata</taxon>
        <taxon>Craniata</taxon>
        <taxon>Vertebrata</taxon>
        <taxon>Euteleostomi</taxon>
        <taxon>Mammalia</taxon>
        <taxon>Eutheria</taxon>
        <taxon>Euarchontoglires</taxon>
        <taxon>Glires</taxon>
        <taxon>Rodentia</taxon>
        <taxon>Myomorpha</taxon>
        <taxon>Muroidea</taxon>
        <taxon>Muridae</taxon>
        <taxon>Murinae</taxon>
        <taxon>Rattus</taxon>
    </lineage>
</organism>
<accession>A6KKR0</accession>
<evidence type="ECO:0000313" key="2">
    <source>
        <dbReference type="Proteomes" id="UP000234681"/>
    </source>
</evidence>
<sequence length="38" mass="4667">MPRVRDLPWMLQDNHRKHCASLAEKEKDVGKYWVKSWK</sequence>
<evidence type="ECO:0000313" key="1">
    <source>
        <dbReference type="EMBL" id="EDL86254.1"/>
    </source>
</evidence>
<proteinExistence type="predicted"/>
<reference evidence="1 2" key="1">
    <citation type="submission" date="2005-07" db="EMBL/GenBank/DDBJ databases">
        <authorList>
            <person name="Mural R.J."/>
            <person name="Li P.W."/>
            <person name="Adams M.D."/>
            <person name="Amanatides P.G."/>
            <person name="Baden-Tillson H."/>
            <person name="Barnstead M."/>
            <person name="Chin S.H."/>
            <person name="Dew I."/>
            <person name="Evans C.A."/>
            <person name="Ferriera S."/>
            <person name="Flanigan M."/>
            <person name="Fosler C."/>
            <person name="Glodek A."/>
            <person name="Gu Z."/>
            <person name="Holt R.A."/>
            <person name="Jennings D."/>
            <person name="Kraft C.L."/>
            <person name="Lu F."/>
            <person name="Nguyen T."/>
            <person name="Nusskern D.R."/>
            <person name="Pfannkoch C.M."/>
            <person name="Sitter C."/>
            <person name="Sutton G.G."/>
            <person name="Venter J.C."/>
            <person name="Wang Z."/>
            <person name="Woodage T."/>
            <person name="Zheng X.H."/>
            <person name="Zhong F."/>
        </authorList>
    </citation>
    <scope>NUCLEOTIDE SEQUENCE [LARGE SCALE GENOMIC DNA]</scope>
    <source>
        <strain>BN</strain>
        <strain evidence="2">Sprague-Dawley</strain>
    </source>
</reference>
<protein>
    <submittedName>
        <fullName evidence="1">RCG63122</fullName>
    </submittedName>
</protein>
<name>A6KKR0_RAT</name>
<dbReference type="AlphaFoldDB" id="A6KKR0"/>
<dbReference type="EMBL" id="CH474061">
    <property type="protein sequence ID" value="EDL86254.1"/>
    <property type="molecule type" value="Genomic_DNA"/>
</dbReference>
<gene>
    <name evidence="1" type="ORF">rCG_63122</name>
</gene>